<organism evidence="2">
    <name type="scientific">bioreactor metagenome</name>
    <dbReference type="NCBI Taxonomy" id="1076179"/>
    <lineage>
        <taxon>unclassified sequences</taxon>
        <taxon>metagenomes</taxon>
        <taxon>ecological metagenomes</taxon>
    </lineage>
</organism>
<dbReference type="Pfam" id="PF13144">
    <property type="entry name" value="ChapFlgA"/>
    <property type="match status" value="1"/>
</dbReference>
<dbReference type="InterPro" id="IPR039246">
    <property type="entry name" value="Flagellar_FlgA"/>
</dbReference>
<accession>A0A645I5P2</accession>
<dbReference type="InterPro" id="IPR017585">
    <property type="entry name" value="SAF_FlgA"/>
</dbReference>
<dbReference type="GO" id="GO:0044780">
    <property type="term" value="P:bacterial-type flagellum assembly"/>
    <property type="evidence" value="ECO:0007669"/>
    <property type="project" value="InterPro"/>
</dbReference>
<dbReference type="PANTHER" id="PTHR36307:SF1">
    <property type="entry name" value="FLAGELLA BASAL BODY P-RING FORMATION PROTEIN FLGA"/>
    <property type="match status" value="1"/>
</dbReference>
<proteinExistence type="predicted"/>
<evidence type="ECO:0000259" key="1">
    <source>
        <dbReference type="Pfam" id="PF13144"/>
    </source>
</evidence>
<feature type="domain" description="Flagella basal body P-ring formation protein FlgA SAF" evidence="1">
    <location>
        <begin position="2"/>
        <end position="62"/>
    </location>
</feature>
<gene>
    <name evidence="2" type="ORF">SDC9_191274</name>
</gene>
<dbReference type="PANTHER" id="PTHR36307">
    <property type="entry name" value="FLAGELLA BASAL BODY P-RING FORMATION PROTEIN FLGA"/>
    <property type="match status" value="1"/>
</dbReference>
<sequence length="65" mass="7139">MRARPVVARGDMVDALASSGALNLRLKVEVLEAGAPGQLVRVRNPQSRRELYGKITNDRTIELPL</sequence>
<evidence type="ECO:0000313" key="2">
    <source>
        <dbReference type="EMBL" id="MPN43714.1"/>
    </source>
</evidence>
<reference evidence="2" key="1">
    <citation type="submission" date="2019-08" db="EMBL/GenBank/DDBJ databases">
        <authorList>
            <person name="Kucharzyk K."/>
            <person name="Murdoch R.W."/>
            <person name="Higgins S."/>
            <person name="Loffler F."/>
        </authorList>
    </citation>
    <scope>NUCLEOTIDE SEQUENCE</scope>
</reference>
<protein>
    <recommendedName>
        <fullName evidence="1">Flagella basal body P-ring formation protein FlgA SAF domain-containing protein</fullName>
    </recommendedName>
</protein>
<dbReference type="Gene3D" id="2.30.30.760">
    <property type="match status" value="1"/>
</dbReference>
<dbReference type="AlphaFoldDB" id="A0A645I5P2"/>
<comment type="caution">
    <text evidence="2">The sequence shown here is derived from an EMBL/GenBank/DDBJ whole genome shotgun (WGS) entry which is preliminary data.</text>
</comment>
<name>A0A645I5P2_9ZZZZ</name>
<dbReference type="EMBL" id="VSSQ01102290">
    <property type="protein sequence ID" value="MPN43714.1"/>
    <property type="molecule type" value="Genomic_DNA"/>
</dbReference>